<evidence type="ECO:0000259" key="6">
    <source>
        <dbReference type="Pfam" id="PF08281"/>
    </source>
</evidence>
<dbReference type="Proteomes" id="UP000612585">
    <property type="component" value="Unassembled WGS sequence"/>
</dbReference>
<dbReference type="InterPro" id="IPR013324">
    <property type="entry name" value="RNA_pol_sigma_r3/r4-like"/>
</dbReference>
<dbReference type="InterPro" id="IPR013249">
    <property type="entry name" value="RNA_pol_sigma70_r4_t2"/>
</dbReference>
<proteinExistence type="inferred from homology"/>
<dbReference type="SUPFAM" id="SSF88946">
    <property type="entry name" value="Sigma2 domain of RNA polymerase sigma factors"/>
    <property type="match status" value="1"/>
</dbReference>
<dbReference type="Gene3D" id="1.10.1740.10">
    <property type="match status" value="1"/>
</dbReference>
<reference evidence="7" key="1">
    <citation type="submission" date="2021-01" db="EMBL/GenBank/DDBJ databases">
        <title>Whole genome shotgun sequence of Virgisporangium aurantiacum NBRC 16421.</title>
        <authorList>
            <person name="Komaki H."/>
            <person name="Tamura T."/>
        </authorList>
    </citation>
    <scope>NUCLEOTIDE SEQUENCE</scope>
    <source>
        <strain evidence="7">NBRC 16421</strain>
    </source>
</reference>
<dbReference type="AlphaFoldDB" id="A0A8J4E6L3"/>
<sequence>MTSPATDEKALETETDFEGFYKAEVDRVYRALVVTLGDRDLAREATDEAMARAYARWRTVSAHDNPGGWVFRVGLNWATSWWRKVRRERPLFVDADAVDADAAHAYSAAPDPAGLAAFAALQAQPRAFRAVVVCRVLLGLSTVETAAVLGVAEGTVKSRLARALAGLRETLTTEEREP</sequence>
<dbReference type="PANTHER" id="PTHR43133">
    <property type="entry name" value="RNA POLYMERASE ECF-TYPE SIGMA FACTO"/>
    <property type="match status" value="1"/>
</dbReference>
<keyword evidence="8" id="KW-1185">Reference proteome</keyword>
<keyword evidence="4" id="KW-0238">DNA-binding</keyword>
<dbReference type="PANTHER" id="PTHR43133:SF8">
    <property type="entry name" value="RNA POLYMERASE SIGMA FACTOR HI_1459-RELATED"/>
    <property type="match status" value="1"/>
</dbReference>
<accession>A0A8J4E6L3</accession>
<evidence type="ECO:0000256" key="2">
    <source>
        <dbReference type="ARBA" id="ARBA00023015"/>
    </source>
</evidence>
<dbReference type="InterPro" id="IPR013325">
    <property type="entry name" value="RNA_pol_sigma_r2"/>
</dbReference>
<gene>
    <name evidence="7" type="ORF">Vau01_084580</name>
</gene>
<feature type="domain" description="RNA polymerase sigma factor 70 region 4 type 2" evidence="6">
    <location>
        <begin position="129"/>
        <end position="165"/>
    </location>
</feature>
<keyword evidence="2" id="KW-0805">Transcription regulation</keyword>
<dbReference type="RefSeq" id="WP_204005606.1">
    <property type="nucleotide sequence ID" value="NZ_BOPG01000061.1"/>
</dbReference>
<keyword evidence="3" id="KW-0731">Sigma factor</keyword>
<evidence type="ECO:0000256" key="3">
    <source>
        <dbReference type="ARBA" id="ARBA00023082"/>
    </source>
</evidence>
<evidence type="ECO:0000313" key="8">
    <source>
        <dbReference type="Proteomes" id="UP000612585"/>
    </source>
</evidence>
<dbReference type="GO" id="GO:0016987">
    <property type="term" value="F:sigma factor activity"/>
    <property type="evidence" value="ECO:0007669"/>
    <property type="project" value="UniProtKB-KW"/>
</dbReference>
<keyword evidence="5" id="KW-0804">Transcription</keyword>
<dbReference type="Gene3D" id="1.10.10.10">
    <property type="entry name" value="Winged helix-like DNA-binding domain superfamily/Winged helix DNA-binding domain"/>
    <property type="match status" value="1"/>
</dbReference>
<dbReference type="InterPro" id="IPR036388">
    <property type="entry name" value="WH-like_DNA-bd_sf"/>
</dbReference>
<evidence type="ECO:0000313" key="7">
    <source>
        <dbReference type="EMBL" id="GIJ60942.1"/>
    </source>
</evidence>
<comment type="similarity">
    <text evidence="1">Belongs to the sigma-70 factor family. ECF subfamily.</text>
</comment>
<organism evidence="7 8">
    <name type="scientific">Virgisporangium aurantiacum</name>
    <dbReference type="NCBI Taxonomy" id="175570"/>
    <lineage>
        <taxon>Bacteria</taxon>
        <taxon>Bacillati</taxon>
        <taxon>Actinomycetota</taxon>
        <taxon>Actinomycetes</taxon>
        <taxon>Micromonosporales</taxon>
        <taxon>Micromonosporaceae</taxon>
        <taxon>Virgisporangium</taxon>
    </lineage>
</organism>
<dbReference type="GO" id="GO:0006352">
    <property type="term" value="P:DNA-templated transcription initiation"/>
    <property type="evidence" value="ECO:0007669"/>
    <property type="project" value="InterPro"/>
</dbReference>
<name>A0A8J4E6L3_9ACTN</name>
<evidence type="ECO:0000256" key="4">
    <source>
        <dbReference type="ARBA" id="ARBA00023125"/>
    </source>
</evidence>
<dbReference type="Pfam" id="PF08281">
    <property type="entry name" value="Sigma70_r4_2"/>
    <property type="match status" value="1"/>
</dbReference>
<dbReference type="GO" id="GO:0003677">
    <property type="term" value="F:DNA binding"/>
    <property type="evidence" value="ECO:0007669"/>
    <property type="project" value="UniProtKB-KW"/>
</dbReference>
<dbReference type="EMBL" id="BOPG01000061">
    <property type="protein sequence ID" value="GIJ60942.1"/>
    <property type="molecule type" value="Genomic_DNA"/>
</dbReference>
<protein>
    <recommendedName>
        <fullName evidence="6">RNA polymerase sigma factor 70 region 4 type 2 domain-containing protein</fullName>
    </recommendedName>
</protein>
<dbReference type="InterPro" id="IPR039425">
    <property type="entry name" value="RNA_pol_sigma-70-like"/>
</dbReference>
<comment type="caution">
    <text evidence="7">The sequence shown here is derived from an EMBL/GenBank/DDBJ whole genome shotgun (WGS) entry which is preliminary data.</text>
</comment>
<evidence type="ECO:0000256" key="1">
    <source>
        <dbReference type="ARBA" id="ARBA00010641"/>
    </source>
</evidence>
<dbReference type="SUPFAM" id="SSF88659">
    <property type="entry name" value="Sigma3 and sigma4 domains of RNA polymerase sigma factors"/>
    <property type="match status" value="1"/>
</dbReference>
<evidence type="ECO:0000256" key="5">
    <source>
        <dbReference type="ARBA" id="ARBA00023163"/>
    </source>
</evidence>